<proteinExistence type="predicted"/>
<evidence type="ECO:0000256" key="2">
    <source>
        <dbReference type="SAM" id="Phobius"/>
    </source>
</evidence>
<evidence type="ECO:0008006" key="4">
    <source>
        <dbReference type="Google" id="ProtNLM"/>
    </source>
</evidence>
<dbReference type="RefSeq" id="WP_369046746.1">
    <property type="nucleotide sequence ID" value="NZ_CP163302.1"/>
</dbReference>
<keyword evidence="2" id="KW-0472">Membrane</keyword>
<evidence type="ECO:0000256" key="1">
    <source>
        <dbReference type="SAM" id="MobiDB-lite"/>
    </source>
</evidence>
<feature type="compositionally biased region" description="Basic and acidic residues" evidence="1">
    <location>
        <begin position="1"/>
        <end position="11"/>
    </location>
</feature>
<feature type="transmembrane region" description="Helical" evidence="2">
    <location>
        <begin position="116"/>
        <end position="141"/>
    </location>
</feature>
<name>A0AB39L6D8_9MICC</name>
<evidence type="ECO:0000313" key="3">
    <source>
        <dbReference type="EMBL" id="XDP46431.1"/>
    </source>
</evidence>
<feature type="region of interest" description="Disordered" evidence="1">
    <location>
        <begin position="1"/>
        <end position="54"/>
    </location>
</feature>
<feature type="transmembrane region" description="Helical" evidence="2">
    <location>
        <begin position="61"/>
        <end position="87"/>
    </location>
</feature>
<reference evidence="3" key="1">
    <citation type="submission" date="2024-07" db="EMBL/GenBank/DDBJ databases">
        <authorList>
            <person name="fu j."/>
        </authorList>
    </citation>
    <scope>NUCLEOTIDE SEQUENCE</scope>
    <source>
        <strain evidence="3">P10A9</strain>
    </source>
</reference>
<keyword evidence="2" id="KW-0812">Transmembrane</keyword>
<sequence length="197" mass="21774">MERQDPRRDSEQLPDGPDYIPPPYPYDNQPQYPYLRPRGDGYATPPAPFPRRQPTEAGQRFATRLAVGFVIATAAIQLLIGVGTFSLQMDYYNSDDLRREFDVGAMPGESFEDFRASVLILTEAFVGVAALGAVALMVASVNILNRRRWARVLAIWALALGISTVALGLYNLPIVLIAVPAIVLLLRRPVTMYLNGP</sequence>
<keyword evidence="2" id="KW-1133">Transmembrane helix</keyword>
<organism evidence="3">
    <name type="scientific">Sinomonas puerhi</name>
    <dbReference type="NCBI Taxonomy" id="3238584"/>
    <lineage>
        <taxon>Bacteria</taxon>
        <taxon>Bacillati</taxon>
        <taxon>Actinomycetota</taxon>
        <taxon>Actinomycetes</taxon>
        <taxon>Micrococcales</taxon>
        <taxon>Micrococcaceae</taxon>
        <taxon>Sinomonas</taxon>
    </lineage>
</organism>
<accession>A0AB39L6D8</accession>
<dbReference type="AlphaFoldDB" id="A0AB39L6D8"/>
<gene>
    <name evidence="3" type="ORF">AB5L97_05325</name>
</gene>
<dbReference type="EMBL" id="CP163302">
    <property type="protein sequence ID" value="XDP46431.1"/>
    <property type="molecule type" value="Genomic_DNA"/>
</dbReference>
<feature type="transmembrane region" description="Helical" evidence="2">
    <location>
        <begin position="153"/>
        <end position="186"/>
    </location>
</feature>
<protein>
    <recommendedName>
        <fullName evidence="4">DUF4064 domain-containing protein</fullName>
    </recommendedName>
</protein>
<dbReference type="KEGG" id="spue:AB5L97_05325"/>